<dbReference type="EMBL" id="BLXT01000167">
    <property type="protein sequence ID" value="GFN74779.1"/>
    <property type="molecule type" value="Genomic_DNA"/>
</dbReference>
<dbReference type="AlphaFoldDB" id="A0AAV3XVE1"/>
<name>A0AAV3XVE1_9GAST</name>
<keyword evidence="1" id="KW-0695">RNA-directed DNA polymerase</keyword>
<evidence type="ECO:0000313" key="1">
    <source>
        <dbReference type="EMBL" id="GFN74779.1"/>
    </source>
</evidence>
<dbReference type="Proteomes" id="UP000735302">
    <property type="component" value="Unassembled WGS sequence"/>
</dbReference>
<comment type="caution">
    <text evidence="1">The sequence shown here is derived from an EMBL/GenBank/DDBJ whole genome shotgun (WGS) entry which is preliminary data.</text>
</comment>
<sequence length="135" mass="15992">MTDEILALCDIRRSLKKRKKESEGSKQYRETNVKVKRSIKEATEKWIEYQCEDIENSLKYNNCNKAYKIVKELTDTKQARAITIESKEGKCLTQEKEILERWTDSALSYIHMWPQIKTQMCWTCLHHQAMPGTVF</sequence>
<proteinExistence type="predicted"/>
<keyword evidence="1" id="KW-0808">Transferase</keyword>
<keyword evidence="2" id="KW-1185">Reference proteome</keyword>
<protein>
    <submittedName>
        <fullName evidence="1">RNA-directed DNA polymerase from mobile element jockey-like</fullName>
    </submittedName>
</protein>
<accession>A0AAV3XVE1</accession>
<organism evidence="1 2">
    <name type="scientific">Plakobranchus ocellatus</name>
    <dbReference type="NCBI Taxonomy" id="259542"/>
    <lineage>
        <taxon>Eukaryota</taxon>
        <taxon>Metazoa</taxon>
        <taxon>Spiralia</taxon>
        <taxon>Lophotrochozoa</taxon>
        <taxon>Mollusca</taxon>
        <taxon>Gastropoda</taxon>
        <taxon>Heterobranchia</taxon>
        <taxon>Euthyneura</taxon>
        <taxon>Panpulmonata</taxon>
        <taxon>Sacoglossa</taxon>
        <taxon>Placobranchoidea</taxon>
        <taxon>Plakobranchidae</taxon>
        <taxon>Plakobranchus</taxon>
    </lineage>
</organism>
<gene>
    <name evidence="1" type="ORF">PoB_000128500</name>
</gene>
<reference evidence="1 2" key="1">
    <citation type="journal article" date="2021" name="Elife">
        <title>Chloroplast acquisition without the gene transfer in kleptoplastic sea slugs, Plakobranchus ocellatus.</title>
        <authorList>
            <person name="Maeda T."/>
            <person name="Takahashi S."/>
            <person name="Yoshida T."/>
            <person name="Shimamura S."/>
            <person name="Takaki Y."/>
            <person name="Nagai Y."/>
            <person name="Toyoda A."/>
            <person name="Suzuki Y."/>
            <person name="Arimoto A."/>
            <person name="Ishii H."/>
            <person name="Satoh N."/>
            <person name="Nishiyama T."/>
            <person name="Hasebe M."/>
            <person name="Maruyama T."/>
            <person name="Minagawa J."/>
            <person name="Obokata J."/>
            <person name="Shigenobu S."/>
        </authorList>
    </citation>
    <scope>NUCLEOTIDE SEQUENCE [LARGE SCALE GENOMIC DNA]</scope>
</reference>
<dbReference type="GO" id="GO:0003964">
    <property type="term" value="F:RNA-directed DNA polymerase activity"/>
    <property type="evidence" value="ECO:0007669"/>
    <property type="project" value="UniProtKB-KW"/>
</dbReference>
<evidence type="ECO:0000313" key="2">
    <source>
        <dbReference type="Proteomes" id="UP000735302"/>
    </source>
</evidence>
<keyword evidence="1" id="KW-0548">Nucleotidyltransferase</keyword>